<dbReference type="GO" id="GO:0006412">
    <property type="term" value="P:translation"/>
    <property type="evidence" value="ECO:0007669"/>
    <property type="project" value="UniProtKB-UniRule"/>
</dbReference>
<dbReference type="PANTHER" id="PTHR11205">
    <property type="entry name" value="RIBOSOMAL PROTEIN S7"/>
    <property type="match status" value="1"/>
</dbReference>
<dbReference type="Gene3D" id="1.10.455.10">
    <property type="entry name" value="Ribosomal protein S7 domain"/>
    <property type="match status" value="1"/>
</dbReference>
<dbReference type="EMBL" id="MFZT01000016">
    <property type="protein sequence ID" value="OGK31450.1"/>
    <property type="molecule type" value="Genomic_DNA"/>
</dbReference>
<dbReference type="GO" id="GO:0019843">
    <property type="term" value="F:rRNA binding"/>
    <property type="evidence" value="ECO:0007669"/>
    <property type="project" value="UniProtKB-UniRule"/>
</dbReference>
<dbReference type="AlphaFoldDB" id="A0A1F7HJP4"/>
<dbReference type="InterPro" id="IPR023798">
    <property type="entry name" value="Ribosomal_uS7_dom"/>
</dbReference>
<evidence type="ECO:0000256" key="6">
    <source>
        <dbReference type="HAMAP-Rule" id="MF_00480"/>
    </source>
</evidence>
<keyword evidence="6" id="KW-0820">tRNA-binding</keyword>
<protein>
    <recommendedName>
        <fullName evidence="6">Small ribosomal subunit protein uS7</fullName>
    </recommendedName>
</protein>
<accession>A0A1F7HJP4</accession>
<evidence type="ECO:0000259" key="7">
    <source>
        <dbReference type="Pfam" id="PF00177"/>
    </source>
</evidence>
<dbReference type="Pfam" id="PF00177">
    <property type="entry name" value="Ribosomal_S7"/>
    <property type="match status" value="1"/>
</dbReference>
<evidence type="ECO:0000256" key="2">
    <source>
        <dbReference type="ARBA" id="ARBA00022730"/>
    </source>
</evidence>
<comment type="function">
    <text evidence="6">One of the primary rRNA binding proteins, it binds directly to 16S rRNA where it nucleates assembly of the head domain of the 30S subunit. Is located at the subunit interface close to the decoding center, probably blocks exit of the E-site tRNA.</text>
</comment>
<dbReference type="InterPro" id="IPR000235">
    <property type="entry name" value="Ribosomal_uS7"/>
</dbReference>
<evidence type="ECO:0000256" key="3">
    <source>
        <dbReference type="ARBA" id="ARBA00022884"/>
    </source>
</evidence>
<dbReference type="CDD" id="cd14869">
    <property type="entry name" value="uS7_Bacteria"/>
    <property type="match status" value="1"/>
</dbReference>
<dbReference type="InterPro" id="IPR005717">
    <property type="entry name" value="Ribosomal_uS7_bac/org-type"/>
</dbReference>
<dbReference type="InterPro" id="IPR036823">
    <property type="entry name" value="Ribosomal_uS7_dom_sf"/>
</dbReference>
<dbReference type="NCBIfam" id="TIGR01029">
    <property type="entry name" value="rpsG_bact"/>
    <property type="match status" value="1"/>
</dbReference>
<comment type="subunit">
    <text evidence="6">Part of the 30S ribosomal subunit. Contacts proteins S9 and S11.</text>
</comment>
<evidence type="ECO:0000256" key="4">
    <source>
        <dbReference type="ARBA" id="ARBA00022980"/>
    </source>
</evidence>
<comment type="similarity">
    <text evidence="1 6">Belongs to the universal ribosomal protein uS7 family.</text>
</comment>
<keyword evidence="4 6" id="KW-0689">Ribosomal protein</keyword>
<evidence type="ECO:0000313" key="9">
    <source>
        <dbReference type="Proteomes" id="UP000178098"/>
    </source>
</evidence>
<dbReference type="SUPFAM" id="SSF47973">
    <property type="entry name" value="Ribosomal protein S7"/>
    <property type="match status" value="1"/>
</dbReference>
<dbReference type="GO" id="GO:0003735">
    <property type="term" value="F:structural constituent of ribosome"/>
    <property type="evidence" value="ECO:0007669"/>
    <property type="project" value="InterPro"/>
</dbReference>
<sequence>MPRRGYKKPTISKDPVYNSHEVAKLINYCMRDGEKTVAQRMVYRALKKIHENALDPVDVLDKAIQNVSPEKEVRPRRVGGASYLVPVDTRHERKLFLALAWIINAANGRSNKQYKSFDQKLYAELMDAYQNQGDAINKKLQVEKLAAANKAFAHFNW</sequence>
<evidence type="ECO:0000256" key="5">
    <source>
        <dbReference type="ARBA" id="ARBA00023274"/>
    </source>
</evidence>
<gene>
    <name evidence="6" type="primary">rpsG</name>
    <name evidence="8" type="ORF">A3D08_02390</name>
</gene>
<keyword evidence="2 6" id="KW-0699">rRNA-binding</keyword>
<dbReference type="Proteomes" id="UP000178098">
    <property type="component" value="Unassembled WGS sequence"/>
</dbReference>
<comment type="caution">
    <text evidence="8">The sequence shown here is derived from an EMBL/GenBank/DDBJ whole genome shotgun (WGS) entry which is preliminary data.</text>
</comment>
<dbReference type="GO" id="GO:0015935">
    <property type="term" value="C:small ribosomal subunit"/>
    <property type="evidence" value="ECO:0007669"/>
    <property type="project" value="InterPro"/>
</dbReference>
<dbReference type="PIRSF" id="PIRSF002122">
    <property type="entry name" value="RPS7p_RPS7a_RPS5e_RPS7o"/>
    <property type="match status" value="1"/>
</dbReference>
<name>A0A1F7HJP4_9BACT</name>
<reference evidence="8 9" key="1">
    <citation type="journal article" date="2016" name="Nat. Commun.">
        <title>Thousands of microbial genomes shed light on interconnected biogeochemical processes in an aquifer system.</title>
        <authorList>
            <person name="Anantharaman K."/>
            <person name="Brown C.T."/>
            <person name="Hug L.A."/>
            <person name="Sharon I."/>
            <person name="Castelle C.J."/>
            <person name="Probst A.J."/>
            <person name="Thomas B.C."/>
            <person name="Singh A."/>
            <person name="Wilkins M.J."/>
            <person name="Karaoz U."/>
            <person name="Brodie E.L."/>
            <person name="Williams K.H."/>
            <person name="Hubbard S.S."/>
            <person name="Banfield J.F."/>
        </authorList>
    </citation>
    <scope>NUCLEOTIDE SEQUENCE [LARGE SCALE GENOMIC DNA]</scope>
</reference>
<keyword evidence="5 6" id="KW-0687">Ribonucleoprotein</keyword>
<keyword evidence="3 6" id="KW-0694">RNA-binding</keyword>
<dbReference type="GO" id="GO:0000049">
    <property type="term" value="F:tRNA binding"/>
    <property type="evidence" value="ECO:0007669"/>
    <property type="project" value="UniProtKB-UniRule"/>
</dbReference>
<feature type="domain" description="Small ribosomal subunit protein uS7" evidence="7">
    <location>
        <begin position="4"/>
        <end position="150"/>
    </location>
</feature>
<dbReference type="HAMAP" id="MF_00480_B">
    <property type="entry name" value="Ribosomal_uS7_B"/>
    <property type="match status" value="1"/>
</dbReference>
<organism evidence="8 9">
    <name type="scientific">Candidatus Roizmanbacteria bacterium RIFCSPHIGHO2_02_FULL_43_11</name>
    <dbReference type="NCBI Taxonomy" id="1802043"/>
    <lineage>
        <taxon>Bacteria</taxon>
        <taxon>Candidatus Roizmaniibacteriota</taxon>
    </lineage>
</organism>
<proteinExistence type="inferred from homology"/>
<evidence type="ECO:0000256" key="1">
    <source>
        <dbReference type="ARBA" id="ARBA00007151"/>
    </source>
</evidence>
<evidence type="ECO:0000313" key="8">
    <source>
        <dbReference type="EMBL" id="OGK31450.1"/>
    </source>
</evidence>